<dbReference type="InterPro" id="IPR045155">
    <property type="entry name" value="Beta-lactam_cat"/>
</dbReference>
<organism evidence="3 4">
    <name type="scientific">Euhalothece natronophila Z-M001</name>
    <dbReference type="NCBI Taxonomy" id="522448"/>
    <lineage>
        <taxon>Bacteria</taxon>
        <taxon>Bacillati</taxon>
        <taxon>Cyanobacteriota</taxon>
        <taxon>Cyanophyceae</taxon>
        <taxon>Oscillatoriophycideae</taxon>
        <taxon>Chroococcales</taxon>
        <taxon>Halothecacae</taxon>
        <taxon>Halothece cluster</taxon>
        <taxon>Euhalothece</taxon>
    </lineage>
</organism>
<dbReference type="Proteomes" id="UP000318453">
    <property type="component" value="Chromosome"/>
</dbReference>
<reference evidence="3 4" key="1">
    <citation type="submission" date="2019-08" db="EMBL/GenBank/DDBJ databases">
        <title>Carotenoids and Carotenoid Binding Proteins in the Halophilic Cyanobacterium Euhalothece sp. ZM00.</title>
        <authorList>
            <person name="Cho S.M."/>
            <person name="Song J.Y."/>
            <person name="Park Y.-I."/>
        </authorList>
    </citation>
    <scope>NUCLEOTIDE SEQUENCE [LARGE SCALE GENOMIC DNA]</scope>
    <source>
        <strain evidence="3 4">Z-M001</strain>
    </source>
</reference>
<name>A0A5B8NLG5_9CHRO</name>
<dbReference type="Pfam" id="PF13354">
    <property type="entry name" value="Beta-lactamase2"/>
    <property type="match status" value="1"/>
</dbReference>
<dbReference type="GO" id="GO:0030655">
    <property type="term" value="P:beta-lactam antibiotic catabolic process"/>
    <property type="evidence" value="ECO:0007669"/>
    <property type="project" value="InterPro"/>
</dbReference>
<evidence type="ECO:0000313" key="3">
    <source>
        <dbReference type="EMBL" id="QDZ39884.1"/>
    </source>
</evidence>
<dbReference type="OrthoDB" id="7510992at2"/>
<protein>
    <submittedName>
        <fullName evidence="3">Serine hydrolase</fullName>
    </submittedName>
</protein>
<dbReference type="AlphaFoldDB" id="A0A5B8NLG5"/>
<dbReference type="GO" id="GO:0008800">
    <property type="term" value="F:beta-lactamase activity"/>
    <property type="evidence" value="ECO:0007669"/>
    <property type="project" value="InterPro"/>
</dbReference>
<feature type="compositionally biased region" description="Polar residues" evidence="1">
    <location>
        <begin position="41"/>
        <end position="50"/>
    </location>
</feature>
<dbReference type="KEGG" id="enn:FRE64_07975"/>
<evidence type="ECO:0000313" key="4">
    <source>
        <dbReference type="Proteomes" id="UP000318453"/>
    </source>
</evidence>
<dbReference type="PROSITE" id="PS51257">
    <property type="entry name" value="PROKAR_LIPOPROTEIN"/>
    <property type="match status" value="1"/>
</dbReference>
<dbReference type="SUPFAM" id="SSF56601">
    <property type="entry name" value="beta-lactamase/transpeptidase-like"/>
    <property type="match status" value="1"/>
</dbReference>
<dbReference type="InterPro" id="IPR012338">
    <property type="entry name" value="Beta-lactam/transpept-like"/>
</dbReference>
<dbReference type="InterPro" id="IPR000871">
    <property type="entry name" value="Beta-lactam_class-A"/>
</dbReference>
<sequence length="367" mass="42369">MLQQIPKAKGAFIVFTFLIINILLSSCLREIAQEANENRSDSNSQNSTKLSNDKKNEAYNVKTPPNLKSSPKLEQIIDSLLLLSTQNNLPKEDISITIIDMNQNSFAYYQGDVSRYPASIPKLFWLVIAYSYVDNTLINLEPDLSSSMSKMITKSDNEDASKVIDKITGTESGRMLPEEKFKEWLKKRSQLNSFFKRANYSNINISQKTYPIPYLEEYGDSPKGRELKMRYLGERDENNPIRNKLTTNNSARLMYEIVNKKAISSQYSQKIKNNLERNLNPEYWRDIDPNFEFNPVLAFFGESLSPDVRLLSKAGWTPNTRQEVAYIETPDQEVKYILAIFTENEAYAQNWEIFPKFSELVFNAMTK</sequence>
<evidence type="ECO:0000259" key="2">
    <source>
        <dbReference type="Pfam" id="PF13354"/>
    </source>
</evidence>
<accession>A0A5B8NLG5</accession>
<feature type="domain" description="Beta-lactamase class A catalytic" evidence="2">
    <location>
        <begin position="186"/>
        <end position="342"/>
    </location>
</feature>
<dbReference type="EMBL" id="CP042326">
    <property type="protein sequence ID" value="QDZ39884.1"/>
    <property type="molecule type" value="Genomic_DNA"/>
</dbReference>
<dbReference type="Gene3D" id="3.40.710.10">
    <property type="entry name" value="DD-peptidase/beta-lactamase superfamily"/>
    <property type="match status" value="1"/>
</dbReference>
<dbReference type="RefSeq" id="WP_146295480.1">
    <property type="nucleotide sequence ID" value="NZ_CP042326.1"/>
</dbReference>
<proteinExistence type="predicted"/>
<keyword evidence="3" id="KW-0378">Hydrolase</keyword>
<dbReference type="PANTHER" id="PTHR35333:SF3">
    <property type="entry name" value="BETA-LACTAMASE-TYPE TRANSPEPTIDASE FOLD CONTAINING PROTEIN"/>
    <property type="match status" value="1"/>
</dbReference>
<keyword evidence="4" id="KW-1185">Reference proteome</keyword>
<dbReference type="PANTHER" id="PTHR35333">
    <property type="entry name" value="BETA-LACTAMASE"/>
    <property type="match status" value="1"/>
</dbReference>
<gene>
    <name evidence="3" type="ORF">FRE64_07975</name>
</gene>
<feature type="region of interest" description="Disordered" evidence="1">
    <location>
        <begin position="35"/>
        <end position="66"/>
    </location>
</feature>
<evidence type="ECO:0000256" key="1">
    <source>
        <dbReference type="SAM" id="MobiDB-lite"/>
    </source>
</evidence>
<dbReference type="GO" id="GO:0046677">
    <property type="term" value="P:response to antibiotic"/>
    <property type="evidence" value="ECO:0007669"/>
    <property type="project" value="InterPro"/>
</dbReference>